<dbReference type="PANTHER" id="PTHR43065">
    <property type="entry name" value="SENSOR HISTIDINE KINASE"/>
    <property type="match status" value="1"/>
</dbReference>
<dbReference type="AlphaFoldDB" id="A0A2T6BAJ3"/>
<comment type="caution">
    <text evidence="10">The sequence shown here is derived from an EMBL/GenBank/DDBJ whole genome shotgun (WGS) entry which is preliminary data.</text>
</comment>
<dbReference type="InterPro" id="IPR036890">
    <property type="entry name" value="HATPase_C_sf"/>
</dbReference>
<dbReference type="CDD" id="cd00082">
    <property type="entry name" value="HisKA"/>
    <property type="match status" value="1"/>
</dbReference>
<dbReference type="Gene3D" id="3.30.450.20">
    <property type="entry name" value="PAS domain"/>
    <property type="match status" value="1"/>
</dbReference>
<feature type="domain" description="Histidine kinase" evidence="9">
    <location>
        <begin position="270"/>
        <end position="480"/>
    </location>
</feature>
<dbReference type="InterPro" id="IPR004358">
    <property type="entry name" value="Sig_transdc_His_kin-like_C"/>
</dbReference>
<dbReference type="Gene3D" id="1.10.287.130">
    <property type="match status" value="1"/>
</dbReference>
<keyword evidence="8" id="KW-0902">Two-component regulatory system</keyword>
<dbReference type="SMART" id="SM00387">
    <property type="entry name" value="HATPase_c"/>
    <property type="match status" value="1"/>
</dbReference>
<dbReference type="GO" id="GO:0000155">
    <property type="term" value="F:phosphorelay sensor kinase activity"/>
    <property type="evidence" value="ECO:0007669"/>
    <property type="project" value="InterPro"/>
</dbReference>
<comment type="catalytic activity">
    <reaction evidence="1">
        <text>ATP + protein L-histidine = ADP + protein N-phospho-L-histidine.</text>
        <dbReference type="EC" id="2.7.13.3"/>
    </reaction>
</comment>
<reference evidence="10 11" key="1">
    <citation type="submission" date="2018-04" db="EMBL/GenBank/DDBJ databases">
        <title>Genomic Encyclopedia of Archaeal and Bacterial Type Strains, Phase II (KMG-II): from individual species to whole genera.</title>
        <authorList>
            <person name="Goeker M."/>
        </authorList>
    </citation>
    <scope>NUCLEOTIDE SEQUENCE [LARGE SCALE GENOMIC DNA]</scope>
    <source>
        <strain evidence="10 11">DSM 45787</strain>
    </source>
</reference>
<evidence type="ECO:0000256" key="4">
    <source>
        <dbReference type="ARBA" id="ARBA00022679"/>
    </source>
</evidence>
<dbReference type="GO" id="GO:0005524">
    <property type="term" value="F:ATP binding"/>
    <property type="evidence" value="ECO:0007669"/>
    <property type="project" value="UniProtKB-KW"/>
</dbReference>
<dbReference type="SUPFAM" id="SSF55785">
    <property type="entry name" value="PYP-like sensor domain (PAS domain)"/>
    <property type="match status" value="1"/>
</dbReference>
<keyword evidence="5" id="KW-0547">Nucleotide-binding</keyword>
<keyword evidence="7" id="KW-0067">ATP-binding</keyword>
<dbReference type="InterPro" id="IPR005467">
    <property type="entry name" value="His_kinase_dom"/>
</dbReference>
<dbReference type="InterPro" id="IPR000014">
    <property type="entry name" value="PAS"/>
</dbReference>
<gene>
    <name evidence="10" type="ORF">C8P63_12936</name>
</gene>
<protein>
    <recommendedName>
        <fullName evidence="2">histidine kinase</fullName>
        <ecNumber evidence="2">2.7.13.3</ecNumber>
    </recommendedName>
</protein>
<evidence type="ECO:0000256" key="8">
    <source>
        <dbReference type="ARBA" id="ARBA00023012"/>
    </source>
</evidence>
<evidence type="ECO:0000259" key="9">
    <source>
        <dbReference type="PROSITE" id="PS50109"/>
    </source>
</evidence>
<dbReference type="Pfam" id="PF00512">
    <property type="entry name" value="HisKA"/>
    <property type="match status" value="1"/>
</dbReference>
<evidence type="ECO:0000313" key="10">
    <source>
        <dbReference type="EMBL" id="PTX53085.1"/>
    </source>
</evidence>
<accession>A0A2T6BAJ3</accession>
<keyword evidence="3" id="KW-0597">Phosphoprotein</keyword>
<dbReference type="Pfam" id="PF02518">
    <property type="entry name" value="HATPase_c"/>
    <property type="match status" value="1"/>
</dbReference>
<dbReference type="RefSeq" id="WP_170109719.1">
    <property type="nucleotide sequence ID" value="NZ_QBKR01000029.1"/>
</dbReference>
<evidence type="ECO:0000256" key="2">
    <source>
        <dbReference type="ARBA" id="ARBA00012438"/>
    </source>
</evidence>
<dbReference type="SMART" id="SM00091">
    <property type="entry name" value="PAS"/>
    <property type="match status" value="2"/>
</dbReference>
<evidence type="ECO:0000313" key="11">
    <source>
        <dbReference type="Proteomes" id="UP000244240"/>
    </source>
</evidence>
<dbReference type="PRINTS" id="PR00344">
    <property type="entry name" value="BCTRLSENSOR"/>
</dbReference>
<evidence type="ECO:0000256" key="1">
    <source>
        <dbReference type="ARBA" id="ARBA00000085"/>
    </source>
</evidence>
<dbReference type="Proteomes" id="UP000244240">
    <property type="component" value="Unassembled WGS sequence"/>
</dbReference>
<evidence type="ECO:0000256" key="3">
    <source>
        <dbReference type="ARBA" id="ARBA00022553"/>
    </source>
</evidence>
<organism evidence="10 11">
    <name type="scientific">Melghirimyces profundicolus</name>
    <dbReference type="NCBI Taxonomy" id="1242148"/>
    <lineage>
        <taxon>Bacteria</taxon>
        <taxon>Bacillati</taxon>
        <taxon>Bacillota</taxon>
        <taxon>Bacilli</taxon>
        <taxon>Bacillales</taxon>
        <taxon>Thermoactinomycetaceae</taxon>
        <taxon>Melghirimyces</taxon>
    </lineage>
</organism>
<dbReference type="EMBL" id="QBKR01000029">
    <property type="protein sequence ID" value="PTX53085.1"/>
    <property type="molecule type" value="Genomic_DNA"/>
</dbReference>
<keyword evidence="11" id="KW-1185">Reference proteome</keyword>
<proteinExistence type="predicted"/>
<keyword evidence="4" id="KW-0808">Transferase</keyword>
<dbReference type="SMART" id="SM00388">
    <property type="entry name" value="HisKA"/>
    <property type="match status" value="1"/>
</dbReference>
<dbReference type="InterPro" id="IPR003594">
    <property type="entry name" value="HATPase_dom"/>
</dbReference>
<dbReference type="PANTHER" id="PTHR43065:SF10">
    <property type="entry name" value="PEROXIDE STRESS-ACTIVATED HISTIDINE KINASE MAK3"/>
    <property type="match status" value="1"/>
</dbReference>
<sequence>MNFNGDADRKLPIAFDLDIHAGLLGAWVENLPQSVLLVDEQGTVEAVSPNFLRELRLEKEQVVGSPCERFLALPCEVMDYIRRPAAWNSPESIKGILRPDISDPCSAMVQLLSGTCYGRWYHMLLINRDDLVTRHAETILERLPVGVILSKHSEVKGINSVALKMIGAERKEVEHREMDRLFSGLREGEGLEEIRKQIAIGEPFRGLSASWTLHNSPVVATVDFDVLGRDPEGHPEETILTMTDISQIHLLDQQVRQTDRLAMIGQIAAGTAHEIRNPLTSIRGFLQVMRHVLNEKGDLKGQGYTEIMLREIDRINSLVGEFLLMSKPRDLKKQPVALDRVIRELLPIIENEAILHNIEVRYVKEGLCPPVRADAEVLKQVVLNLCKNGIEAMGEGGFLTIRLSCDREAGQLILEVEDNGPGIPASDMKRIFDPFYTTKENGTGLGLPVCRRIIQDLNGDIQVRSGERGALFRVLLPFFPR</sequence>
<dbReference type="SUPFAM" id="SSF55874">
    <property type="entry name" value="ATPase domain of HSP90 chaperone/DNA topoisomerase II/histidine kinase"/>
    <property type="match status" value="1"/>
</dbReference>
<name>A0A2T6BAJ3_9BACL</name>
<evidence type="ECO:0000256" key="5">
    <source>
        <dbReference type="ARBA" id="ARBA00022741"/>
    </source>
</evidence>
<dbReference type="InterPro" id="IPR035965">
    <property type="entry name" value="PAS-like_dom_sf"/>
</dbReference>
<dbReference type="Gene3D" id="3.30.565.10">
    <property type="entry name" value="Histidine kinase-like ATPase, C-terminal domain"/>
    <property type="match status" value="1"/>
</dbReference>
<evidence type="ECO:0000256" key="6">
    <source>
        <dbReference type="ARBA" id="ARBA00022777"/>
    </source>
</evidence>
<dbReference type="EC" id="2.7.13.3" evidence="2"/>
<dbReference type="Pfam" id="PF13426">
    <property type="entry name" value="PAS_9"/>
    <property type="match status" value="2"/>
</dbReference>
<dbReference type="InterPro" id="IPR003661">
    <property type="entry name" value="HisK_dim/P_dom"/>
</dbReference>
<dbReference type="InterPro" id="IPR036097">
    <property type="entry name" value="HisK_dim/P_sf"/>
</dbReference>
<evidence type="ECO:0000256" key="7">
    <source>
        <dbReference type="ARBA" id="ARBA00022840"/>
    </source>
</evidence>
<dbReference type="SUPFAM" id="SSF47384">
    <property type="entry name" value="Homodimeric domain of signal transducing histidine kinase"/>
    <property type="match status" value="1"/>
</dbReference>
<keyword evidence="6 10" id="KW-0418">Kinase</keyword>
<dbReference type="PROSITE" id="PS50109">
    <property type="entry name" value="HIS_KIN"/>
    <property type="match status" value="1"/>
</dbReference>